<dbReference type="EC" id="1.1.1.3" evidence="4 14"/>
<dbReference type="InterPro" id="IPR036291">
    <property type="entry name" value="NAD(P)-bd_dom_sf"/>
</dbReference>
<dbReference type="EMBL" id="ACMP01000071">
    <property type="protein sequence ID" value="EEL70634.1"/>
    <property type="molecule type" value="Genomic_DNA"/>
</dbReference>
<keyword evidence="8 14" id="KW-0560">Oxidoreductase</keyword>
<dbReference type="Gene3D" id="3.30.360.10">
    <property type="entry name" value="Dihydrodipicolinate Reductase, domain 2"/>
    <property type="match status" value="1"/>
</dbReference>
<evidence type="ECO:0000256" key="8">
    <source>
        <dbReference type="ARBA" id="ARBA00023002"/>
    </source>
</evidence>
<dbReference type="InterPro" id="IPR022697">
    <property type="entry name" value="HDH_short"/>
</dbReference>
<dbReference type="Proteomes" id="UP000001753">
    <property type="component" value="Chromosome"/>
</dbReference>
<dbReference type="InterPro" id="IPR001342">
    <property type="entry name" value="HDH_cat"/>
</dbReference>
<feature type="binding site" evidence="13">
    <location>
        <begin position="22"/>
        <end position="27"/>
    </location>
    <ligand>
        <name>NADP(+)</name>
        <dbReference type="ChEBI" id="CHEBI:58349"/>
    </ligand>
</feature>
<dbReference type="GO" id="GO:0009088">
    <property type="term" value="P:threonine biosynthetic process"/>
    <property type="evidence" value="ECO:0007669"/>
    <property type="project" value="UniProtKB-UniPathway"/>
</dbReference>
<evidence type="ECO:0000256" key="11">
    <source>
        <dbReference type="ARBA" id="ARBA00048841"/>
    </source>
</evidence>
<dbReference type="InterPro" id="IPR019811">
    <property type="entry name" value="HDH_CS"/>
</dbReference>
<dbReference type="SUPFAM" id="SSF51735">
    <property type="entry name" value="NAD(P)-binding Rossmann-fold domains"/>
    <property type="match status" value="1"/>
</dbReference>
<dbReference type="Pfam" id="PF00742">
    <property type="entry name" value="Homoserine_dh"/>
    <property type="match status" value="1"/>
</dbReference>
<feature type="binding site" evidence="13">
    <location>
        <position position="136"/>
    </location>
    <ligand>
        <name>NADPH</name>
        <dbReference type="ChEBI" id="CHEBI:57783"/>
    </ligand>
</feature>
<evidence type="ECO:0000256" key="5">
    <source>
        <dbReference type="ARBA" id="ARBA00013376"/>
    </source>
</evidence>
<dbReference type="FunFam" id="3.30.360.10:FF:000005">
    <property type="entry name" value="Homoserine dehydrogenase"/>
    <property type="match status" value="1"/>
</dbReference>
<protein>
    <recommendedName>
        <fullName evidence="5 14">Homoserine dehydrogenase</fullName>
        <ecNumber evidence="4 14">1.1.1.3</ecNumber>
    </recommendedName>
</protein>
<evidence type="ECO:0000256" key="15">
    <source>
        <dbReference type="RuleBase" id="RU004171"/>
    </source>
</evidence>
<evidence type="ECO:0000256" key="4">
    <source>
        <dbReference type="ARBA" id="ARBA00013213"/>
    </source>
</evidence>
<evidence type="ECO:0000256" key="7">
    <source>
        <dbReference type="ARBA" id="ARBA00022697"/>
    </source>
</evidence>
<sequence length="354" mass="38748">MKEGFGIKIWGDIMKIQIVLSGYGTVGREFIKLLNEKYLYINETYGIDLVVSGVLGRNIAIHNEEGLTIHHLLSYGGGTAAIEKYIEHHPKERATNKISGNVLVESTVTNLKDGNPGKKYIKQAIEKHMDIVAISKGALVTNWREINEAAKMANVRIRYSGATAAALPTLDIGQFSLAGCNIEKIEGILNGTTNYILTRMYEEDKTFEEALQEAQNKGIAETNPLLDISGMDSACKLLLLTNSLMGTDYALKDMRIKGIEHVTTHQIQNAKEQNKTIKLIASANKDDNGKVNLSVQPFNLEKEHPLASINGTEKGITFFTDSMGQVTTLGGASNPRGAAAAALKDVINLYRKDL</sequence>
<dbReference type="PANTHER" id="PTHR43331:SF1">
    <property type="entry name" value="HOMOSERINE DEHYDROGENASE"/>
    <property type="match status" value="1"/>
</dbReference>
<keyword evidence="10 14" id="KW-0486">Methionine biosynthesis</keyword>
<comment type="catalytic activity">
    <reaction evidence="11">
        <text>L-homoserine + NADP(+) = L-aspartate 4-semialdehyde + NADPH + H(+)</text>
        <dbReference type="Rhea" id="RHEA:15761"/>
        <dbReference type="ChEBI" id="CHEBI:15378"/>
        <dbReference type="ChEBI" id="CHEBI:57476"/>
        <dbReference type="ChEBI" id="CHEBI:57783"/>
        <dbReference type="ChEBI" id="CHEBI:58349"/>
        <dbReference type="ChEBI" id="CHEBI:537519"/>
        <dbReference type="EC" id="1.1.1.3"/>
    </reaction>
    <physiologicalReaction direction="right-to-left" evidence="11">
        <dbReference type="Rhea" id="RHEA:15763"/>
    </physiologicalReaction>
</comment>
<gene>
    <name evidence="18" type="ORF">bcere0026_23920</name>
</gene>
<proteinExistence type="inferred from homology"/>
<keyword evidence="9" id="KW-0915">Sodium</keyword>
<feature type="domain" description="Aspartate/homoserine dehydrogenase NAD-binding" evidence="17">
    <location>
        <begin position="22"/>
        <end position="159"/>
    </location>
</feature>
<comment type="caution">
    <text evidence="18">The sequence shown here is derived from an EMBL/GenBank/DDBJ whole genome shotgun (WGS) entry which is preliminary data.</text>
</comment>
<dbReference type="AlphaFoldDB" id="C2XUM1"/>
<dbReference type="PROSITE" id="PS01042">
    <property type="entry name" value="HOMOSER_DHGENASE"/>
    <property type="match status" value="1"/>
</dbReference>
<dbReference type="UniPathway" id="UPA00051">
    <property type="reaction ID" value="UER00465"/>
</dbReference>
<evidence type="ECO:0000256" key="3">
    <source>
        <dbReference type="ARBA" id="ARBA00006753"/>
    </source>
</evidence>
<evidence type="ECO:0000256" key="13">
    <source>
        <dbReference type="PIRSR" id="PIRSR036497-2"/>
    </source>
</evidence>
<evidence type="ECO:0000256" key="9">
    <source>
        <dbReference type="ARBA" id="ARBA00023053"/>
    </source>
</evidence>
<dbReference type="InterPro" id="IPR005106">
    <property type="entry name" value="Asp/hSer_DH_NAD-bd"/>
</dbReference>
<feature type="binding site" evidence="13">
    <location>
        <position position="221"/>
    </location>
    <ligand>
        <name>L-homoserine</name>
        <dbReference type="ChEBI" id="CHEBI:57476"/>
    </ligand>
</feature>
<organism evidence="18">
    <name type="scientific">Bacillus mycoides</name>
    <dbReference type="NCBI Taxonomy" id="1405"/>
    <lineage>
        <taxon>Bacteria</taxon>
        <taxon>Bacillati</taxon>
        <taxon>Bacillota</taxon>
        <taxon>Bacilli</taxon>
        <taxon>Bacillales</taxon>
        <taxon>Bacillaceae</taxon>
        <taxon>Bacillus</taxon>
        <taxon>Bacillus cereus group</taxon>
    </lineage>
</organism>
<accession>C2XUM1</accession>
<comment type="pathway">
    <text evidence="1 14">Amino-acid biosynthesis; L-threonine biosynthesis; L-threonine from L-aspartate: step 3/5.</text>
</comment>
<dbReference type="NCBIfam" id="NF005290">
    <property type="entry name" value="PRK06813.1"/>
    <property type="match status" value="1"/>
</dbReference>
<evidence type="ECO:0000259" key="17">
    <source>
        <dbReference type="Pfam" id="PF03447"/>
    </source>
</evidence>
<dbReference type="UniPathway" id="UPA00050">
    <property type="reaction ID" value="UER00063"/>
</dbReference>
<evidence type="ECO:0000313" key="18">
    <source>
        <dbReference type="EMBL" id="EEL70634.1"/>
    </source>
</evidence>
<dbReference type="Gene3D" id="3.40.50.720">
    <property type="entry name" value="NAD(P)-binding Rossmann-like Domain"/>
    <property type="match status" value="1"/>
</dbReference>
<feature type="active site" description="Proton donor" evidence="12">
    <location>
        <position position="236"/>
    </location>
</feature>
<keyword evidence="7 14" id="KW-0791">Threonine biosynthesis</keyword>
<dbReference type="Pfam" id="PF03447">
    <property type="entry name" value="NAD_binding_3"/>
    <property type="match status" value="1"/>
</dbReference>
<dbReference type="SUPFAM" id="SSF55347">
    <property type="entry name" value="Glyceraldehyde-3-phosphate dehydrogenase-like, C-terminal domain"/>
    <property type="match status" value="1"/>
</dbReference>
<keyword evidence="6 14" id="KW-0028">Amino-acid biosynthesis</keyword>
<dbReference type="PANTHER" id="PTHR43331">
    <property type="entry name" value="HOMOSERINE DEHYDROGENASE"/>
    <property type="match status" value="1"/>
</dbReference>
<reference evidence="18" key="1">
    <citation type="journal article" date="2012" name="Genome Res.">
        <title>Genomic characterization of the Bacillus cereus sensu lato species: Backdrop to the evolution of Bacillus anthracis.</title>
        <authorList>
            <person name="Zwick M.E."/>
            <person name="Joseph S.J."/>
            <person name="Didelot X."/>
            <person name="Chen P.E."/>
            <person name="Bishop-Lilly K.A."/>
            <person name="Stewart A.C."/>
            <person name="Willner K."/>
            <person name="Nolan N."/>
            <person name="Lentz S."/>
            <person name="Thomason M.K."/>
            <person name="Sozhamannan S."/>
            <person name="Mateczun A.J."/>
            <person name="Du L."/>
            <person name="Read T.D."/>
        </authorList>
    </citation>
    <scope>NUCLEOTIDE SEQUENCE [LARGE SCALE GENOMIC DNA]</scope>
    <source>
        <strain evidence="18">AH603</strain>
    </source>
</reference>
<evidence type="ECO:0000259" key="16">
    <source>
        <dbReference type="Pfam" id="PF00742"/>
    </source>
</evidence>
<comment type="similarity">
    <text evidence="3 15">Belongs to the homoserine dehydrogenase family.</text>
</comment>
<feature type="domain" description="Homoserine dehydrogenase catalytic" evidence="16">
    <location>
        <begin position="168"/>
        <end position="347"/>
    </location>
</feature>
<evidence type="ECO:0000256" key="2">
    <source>
        <dbReference type="ARBA" id="ARBA00005062"/>
    </source>
</evidence>
<dbReference type="PIRSF" id="PIRSF036497">
    <property type="entry name" value="HDH_short"/>
    <property type="match status" value="1"/>
</dbReference>
<evidence type="ECO:0000256" key="6">
    <source>
        <dbReference type="ARBA" id="ARBA00022605"/>
    </source>
</evidence>
<evidence type="ECO:0000256" key="10">
    <source>
        <dbReference type="ARBA" id="ARBA00023167"/>
    </source>
</evidence>
<dbReference type="GO" id="GO:0050661">
    <property type="term" value="F:NADP binding"/>
    <property type="evidence" value="ECO:0007669"/>
    <property type="project" value="InterPro"/>
</dbReference>
<keyword evidence="13 14" id="KW-0521">NADP</keyword>
<dbReference type="GO" id="GO:0004412">
    <property type="term" value="F:homoserine dehydrogenase activity"/>
    <property type="evidence" value="ECO:0007669"/>
    <property type="project" value="UniProtKB-EC"/>
</dbReference>
<evidence type="ECO:0000256" key="14">
    <source>
        <dbReference type="RuleBase" id="RU000579"/>
    </source>
</evidence>
<comment type="pathway">
    <text evidence="2 14">Amino-acid biosynthesis; L-methionine biosynthesis via de novo pathway; L-homoserine from L-aspartate: step 3/3.</text>
</comment>
<evidence type="ECO:0000256" key="1">
    <source>
        <dbReference type="ARBA" id="ARBA00005056"/>
    </source>
</evidence>
<name>C2XUM1_BACMY</name>
<dbReference type="GO" id="GO:0009086">
    <property type="term" value="P:methionine biosynthetic process"/>
    <property type="evidence" value="ECO:0007669"/>
    <property type="project" value="UniProtKB-KW"/>
</dbReference>
<dbReference type="HOGENOM" id="CLU_009116_1_2_9"/>
<evidence type="ECO:0000256" key="12">
    <source>
        <dbReference type="PIRSR" id="PIRSR036497-1"/>
    </source>
</evidence>